<evidence type="ECO:0000256" key="7">
    <source>
        <dbReference type="SAM" id="Phobius"/>
    </source>
</evidence>
<feature type="transmembrane region" description="Helical" evidence="7">
    <location>
        <begin position="371"/>
        <end position="396"/>
    </location>
</feature>
<dbReference type="Gene3D" id="1.20.1250.20">
    <property type="entry name" value="MFS general substrate transporter like domains"/>
    <property type="match status" value="1"/>
</dbReference>
<dbReference type="PROSITE" id="PS50850">
    <property type="entry name" value="MFS"/>
    <property type="match status" value="1"/>
</dbReference>
<dbReference type="KEGG" id="val:VDBG_03213"/>
<dbReference type="InterPro" id="IPR020846">
    <property type="entry name" value="MFS_dom"/>
</dbReference>
<keyword evidence="10" id="KW-1185">Reference proteome</keyword>
<feature type="transmembrane region" description="Helical" evidence="7">
    <location>
        <begin position="90"/>
        <end position="123"/>
    </location>
</feature>
<dbReference type="OMA" id="MFYYSAV"/>
<dbReference type="PANTHER" id="PTHR23501">
    <property type="entry name" value="MAJOR FACILITATOR SUPERFAMILY"/>
    <property type="match status" value="1"/>
</dbReference>
<keyword evidence="3 7" id="KW-0812">Transmembrane</keyword>
<dbReference type="PANTHER" id="PTHR23501:SF109">
    <property type="entry name" value="MAJOR FACILITATOR SUPERFAMILY (MFS) PROFILE DOMAIN-CONTAINING PROTEIN-RELATED"/>
    <property type="match status" value="1"/>
</dbReference>
<feature type="transmembrane region" description="Helical" evidence="7">
    <location>
        <begin position="183"/>
        <end position="206"/>
    </location>
</feature>
<keyword evidence="4 7" id="KW-1133">Transmembrane helix</keyword>
<evidence type="ECO:0000256" key="6">
    <source>
        <dbReference type="SAM" id="MobiDB-lite"/>
    </source>
</evidence>
<dbReference type="EMBL" id="DS985216">
    <property type="protein sequence ID" value="EEY17104.1"/>
    <property type="molecule type" value="Genomic_DNA"/>
</dbReference>
<dbReference type="GeneID" id="9533232"/>
<feature type="region of interest" description="Disordered" evidence="6">
    <location>
        <begin position="487"/>
        <end position="521"/>
    </location>
</feature>
<dbReference type="InterPro" id="IPR010573">
    <property type="entry name" value="MFS_Str1/Tri12-like"/>
</dbReference>
<dbReference type="eggNOG" id="KOG0254">
    <property type="taxonomic scope" value="Eukaryota"/>
</dbReference>
<reference evidence="10" key="1">
    <citation type="journal article" date="2011" name="PLoS Pathog.">
        <title>Comparative genomics yields insights into niche adaptation of plant vascular wilt pathogens.</title>
        <authorList>
            <person name="Klosterman S.J."/>
            <person name="Subbarao K.V."/>
            <person name="Kang S."/>
            <person name="Veronese P."/>
            <person name="Gold S.E."/>
            <person name="Thomma B.P.H.J."/>
            <person name="Chen Z."/>
            <person name="Henrissat B."/>
            <person name="Lee Y.-H."/>
            <person name="Park J."/>
            <person name="Garcia-Pedrajas M.D."/>
            <person name="Barbara D.J."/>
            <person name="Anchieta A."/>
            <person name="de Jonge R."/>
            <person name="Santhanam P."/>
            <person name="Maruthachalam K."/>
            <person name="Atallah Z."/>
            <person name="Amyotte S.G."/>
            <person name="Paz Z."/>
            <person name="Inderbitzin P."/>
            <person name="Hayes R.J."/>
            <person name="Heiman D.I."/>
            <person name="Young S."/>
            <person name="Zeng Q."/>
            <person name="Engels R."/>
            <person name="Galagan J."/>
            <person name="Cuomo C.A."/>
            <person name="Dobinson K.F."/>
            <person name="Ma L.-J."/>
        </authorList>
    </citation>
    <scope>NUCLEOTIDE SEQUENCE [LARGE SCALE GENOMIC DNA]</scope>
    <source>
        <strain evidence="10">VaMs.102 / ATCC MYA-4576 / FGSC 10136</strain>
    </source>
</reference>
<feature type="transmembrane region" description="Helical" evidence="7">
    <location>
        <begin position="256"/>
        <end position="275"/>
    </location>
</feature>
<name>C9SDF2_VERA1</name>
<feature type="transmembrane region" description="Helical" evidence="7">
    <location>
        <begin position="135"/>
        <end position="162"/>
    </location>
</feature>
<dbReference type="Proteomes" id="UP000008698">
    <property type="component" value="Unassembled WGS sequence"/>
</dbReference>
<evidence type="ECO:0000313" key="10">
    <source>
        <dbReference type="Proteomes" id="UP000008698"/>
    </source>
</evidence>
<evidence type="ECO:0000259" key="8">
    <source>
        <dbReference type="PROSITE" id="PS50850"/>
    </source>
</evidence>
<dbReference type="InterPro" id="IPR036259">
    <property type="entry name" value="MFS_trans_sf"/>
</dbReference>
<feature type="transmembrane region" description="Helical" evidence="7">
    <location>
        <begin position="226"/>
        <end position="244"/>
    </location>
</feature>
<dbReference type="OrthoDB" id="4161376at2759"/>
<accession>C9SDF2</accession>
<evidence type="ECO:0000256" key="2">
    <source>
        <dbReference type="ARBA" id="ARBA00022448"/>
    </source>
</evidence>
<evidence type="ECO:0000256" key="4">
    <source>
        <dbReference type="ARBA" id="ARBA00022989"/>
    </source>
</evidence>
<evidence type="ECO:0000256" key="5">
    <source>
        <dbReference type="ARBA" id="ARBA00023136"/>
    </source>
</evidence>
<feature type="transmembrane region" description="Helical" evidence="7">
    <location>
        <begin position="20"/>
        <end position="44"/>
    </location>
</feature>
<gene>
    <name evidence="9" type="ORF">VDBG_03213</name>
</gene>
<organism evidence="10">
    <name type="scientific">Verticillium alfalfae (strain VaMs.102 / ATCC MYA-4576 / FGSC 10136)</name>
    <name type="common">Verticillium wilt of alfalfa</name>
    <name type="synonym">Verticillium albo-atrum</name>
    <dbReference type="NCBI Taxonomy" id="526221"/>
    <lineage>
        <taxon>Eukaryota</taxon>
        <taxon>Fungi</taxon>
        <taxon>Dikarya</taxon>
        <taxon>Ascomycota</taxon>
        <taxon>Pezizomycotina</taxon>
        <taxon>Sordariomycetes</taxon>
        <taxon>Hypocreomycetidae</taxon>
        <taxon>Glomerellales</taxon>
        <taxon>Plectosphaerellaceae</taxon>
        <taxon>Verticillium</taxon>
    </lineage>
</organism>
<dbReference type="GO" id="GO:0005886">
    <property type="term" value="C:plasma membrane"/>
    <property type="evidence" value="ECO:0007669"/>
    <property type="project" value="TreeGrafter"/>
</dbReference>
<comment type="subcellular location">
    <subcellularLocation>
        <location evidence="1">Membrane</location>
        <topology evidence="1">Multi-pass membrane protein</topology>
    </subcellularLocation>
</comment>
<dbReference type="SUPFAM" id="SSF103473">
    <property type="entry name" value="MFS general substrate transporter"/>
    <property type="match status" value="1"/>
</dbReference>
<proteinExistence type="predicted"/>
<feature type="transmembrane region" description="Helical" evidence="7">
    <location>
        <begin position="402"/>
        <end position="424"/>
    </location>
</feature>
<feature type="transmembrane region" description="Helical" evidence="7">
    <location>
        <begin position="295"/>
        <end position="312"/>
    </location>
</feature>
<dbReference type="Pfam" id="PF06609">
    <property type="entry name" value="TRI12"/>
    <property type="match status" value="2"/>
</dbReference>
<feature type="domain" description="Major facilitator superfamily (MFS) profile" evidence="8">
    <location>
        <begin position="15"/>
        <end position="482"/>
    </location>
</feature>
<keyword evidence="5 7" id="KW-0472">Membrane</keyword>
<evidence type="ECO:0000256" key="3">
    <source>
        <dbReference type="ARBA" id="ARBA00022692"/>
    </source>
</evidence>
<sequence length="521" mass="56825">MHVNKVESAHEVERAGDGSIVGFCLSAISAYIFLILPTNVLTYINADIEVLTIEGPSPYISWVNIARTLGLSFCYTILGRLSDLFGRRWFFIGGNCVALIGIIVCAAAPNVNSLIVGAAIYAIGELVPNKYRPMVLSFVFLTNAPIATFGPIIGMFCMPSYNDRADSMIARKFVNTPSLGWRWCFYINIICVGLTIILLYCFYHPPTFDLLHERKTKRQLMRELDLDLGIFLWTAGLTLLLMGVSWGGNMYPWKSAATISSLIIGASLLVALFFWEGYADLKYPAIPIKFFLNRGWFSLVICATVASFRHCTREISHTLDGFPSTALGQIVAGAIVKWGGNVRYWIIFSTFAMVGFVGALASLTPETKNTGIALTIIGPFFVGFIELAALALAPLYCKPADIGLASGLLASIRSAGGSVAVAVYTTILANRLSTTIPSNIAGPAIEAGLPADQLSQHPDVYLQALVSVHAIVGCLFSKDAQKHLTDRVERRMGDGKRKPELEAKTVDDDPRRESREIQEGA</sequence>
<feature type="transmembrane region" description="Helical" evidence="7">
    <location>
        <begin position="344"/>
        <end position="364"/>
    </location>
</feature>
<evidence type="ECO:0000256" key="1">
    <source>
        <dbReference type="ARBA" id="ARBA00004141"/>
    </source>
</evidence>
<protein>
    <submittedName>
        <fullName evidence="9">Trichothecene efflux pump</fullName>
    </submittedName>
</protein>
<dbReference type="AlphaFoldDB" id="C9SDF2"/>
<dbReference type="GO" id="GO:0022857">
    <property type="term" value="F:transmembrane transporter activity"/>
    <property type="evidence" value="ECO:0007669"/>
    <property type="project" value="InterPro"/>
</dbReference>
<dbReference type="RefSeq" id="XP_003007074.1">
    <property type="nucleotide sequence ID" value="XM_003007028.1"/>
</dbReference>
<dbReference type="InterPro" id="IPR005829">
    <property type="entry name" value="Sugar_transporter_CS"/>
</dbReference>
<dbReference type="HOGENOM" id="CLU_000960_25_2_1"/>
<keyword evidence="2" id="KW-0813">Transport</keyword>
<evidence type="ECO:0000313" key="9">
    <source>
        <dbReference type="EMBL" id="EEY17104.1"/>
    </source>
</evidence>
<dbReference type="PROSITE" id="PS00216">
    <property type="entry name" value="SUGAR_TRANSPORT_1"/>
    <property type="match status" value="1"/>
</dbReference>